<keyword evidence="1" id="KW-0472">Membrane</keyword>
<feature type="transmembrane region" description="Helical" evidence="1">
    <location>
        <begin position="16"/>
        <end position="33"/>
    </location>
</feature>
<sequence>MVNMLYNNPEFKSNDLLGYVVMVVIFSLIFVGIRNYRNKDLGGTISFRKAFKTGFFIALVASTVYVVVWLFYYYLFVPDFIEKYTAHVLHQCTSEAEIATKTEEMENFGKMYESPFFVILITYAEVLPVGVIVALVSSIILKRKEA</sequence>
<reference evidence="2 3" key="1">
    <citation type="submission" date="2012-12" db="EMBL/GenBank/DDBJ databases">
        <title>Genome assembly of Fulvivirga imtechensis AK7.</title>
        <authorList>
            <person name="Nupur N."/>
            <person name="Khatri I."/>
            <person name="Kumar R."/>
            <person name="Subramanian S."/>
            <person name="Pinnaka A."/>
        </authorList>
    </citation>
    <scope>NUCLEOTIDE SEQUENCE [LARGE SCALE GENOMIC DNA]</scope>
    <source>
        <strain evidence="2 3">AK7</strain>
    </source>
</reference>
<dbReference type="eggNOG" id="ENOG5030PE6">
    <property type="taxonomic scope" value="Bacteria"/>
</dbReference>
<organism evidence="2 3">
    <name type="scientific">Fulvivirga imtechensis AK7</name>
    <dbReference type="NCBI Taxonomy" id="1237149"/>
    <lineage>
        <taxon>Bacteria</taxon>
        <taxon>Pseudomonadati</taxon>
        <taxon>Bacteroidota</taxon>
        <taxon>Cytophagia</taxon>
        <taxon>Cytophagales</taxon>
        <taxon>Fulvivirgaceae</taxon>
        <taxon>Fulvivirga</taxon>
    </lineage>
</organism>
<evidence type="ECO:0008006" key="4">
    <source>
        <dbReference type="Google" id="ProtNLM"/>
    </source>
</evidence>
<evidence type="ECO:0000313" key="3">
    <source>
        <dbReference type="Proteomes" id="UP000011135"/>
    </source>
</evidence>
<dbReference type="STRING" id="1237149.C900_01955"/>
<dbReference type="Proteomes" id="UP000011135">
    <property type="component" value="Unassembled WGS sequence"/>
</dbReference>
<dbReference type="PATRIC" id="fig|1237149.3.peg.1911"/>
<evidence type="ECO:0000313" key="2">
    <source>
        <dbReference type="EMBL" id="ELR71960.1"/>
    </source>
</evidence>
<feature type="transmembrane region" description="Helical" evidence="1">
    <location>
        <begin position="54"/>
        <end position="75"/>
    </location>
</feature>
<keyword evidence="3" id="KW-1185">Reference proteome</keyword>
<keyword evidence="1" id="KW-0812">Transmembrane</keyword>
<dbReference type="InterPro" id="IPR025250">
    <property type="entry name" value="DUF4199"/>
</dbReference>
<dbReference type="EMBL" id="AMZN01000029">
    <property type="protein sequence ID" value="ELR71960.1"/>
    <property type="molecule type" value="Genomic_DNA"/>
</dbReference>
<name>L8JSY1_9BACT</name>
<proteinExistence type="predicted"/>
<dbReference type="Pfam" id="PF13858">
    <property type="entry name" value="DUF4199"/>
    <property type="match status" value="1"/>
</dbReference>
<comment type="caution">
    <text evidence="2">The sequence shown here is derived from an EMBL/GenBank/DDBJ whole genome shotgun (WGS) entry which is preliminary data.</text>
</comment>
<protein>
    <recommendedName>
        <fullName evidence="4">DUF4199 domain-containing protein</fullName>
    </recommendedName>
</protein>
<keyword evidence="1" id="KW-1133">Transmembrane helix</keyword>
<accession>L8JSY1</accession>
<evidence type="ECO:0000256" key="1">
    <source>
        <dbReference type="SAM" id="Phobius"/>
    </source>
</evidence>
<feature type="transmembrane region" description="Helical" evidence="1">
    <location>
        <begin position="116"/>
        <end position="141"/>
    </location>
</feature>
<dbReference type="AlphaFoldDB" id="L8JSY1"/>
<gene>
    <name evidence="2" type="ORF">C900_01955</name>
</gene>